<gene>
    <name evidence="4" type="ORF">CLODIP_2_CD07974</name>
</gene>
<feature type="chain" id="PRO_5035856914" description="Ketoreductase (KR) domain-containing protein" evidence="3">
    <location>
        <begin position="27"/>
        <end position="319"/>
    </location>
</feature>
<keyword evidence="3" id="KW-0732">Signal</keyword>
<evidence type="ECO:0000256" key="2">
    <source>
        <dbReference type="RuleBase" id="RU000363"/>
    </source>
</evidence>
<keyword evidence="5" id="KW-1185">Reference proteome</keyword>
<keyword evidence="1" id="KW-0560">Oxidoreductase</keyword>
<feature type="signal peptide" evidence="3">
    <location>
        <begin position="1"/>
        <end position="26"/>
    </location>
</feature>
<evidence type="ECO:0000313" key="4">
    <source>
        <dbReference type="EMBL" id="CAB3359999.1"/>
    </source>
</evidence>
<dbReference type="Proteomes" id="UP000494165">
    <property type="component" value="Unassembled WGS sequence"/>
</dbReference>
<comment type="caution">
    <text evidence="4">The sequence shown here is derived from an EMBL/GenBank/DDBJ whole genome shotgun (WGS) entry which is preliminary data.</text>
</comment>
<dbReference type="AlphaFoldDB" id="A0A8S1BWA2"/>
<sequence length="319" mass="34871">MWIYFAAAAPVVWVIILLSSLYNCPGDKITMSNFFDRCRQQAVYNAIGMKANLDDLLKRRQNRFTPPGNLKGRVVVITGGTKGIGLEVIKELLKCDMNVVMGCRKVSAGEKAIAEIREAGVQTVLASCPKVNVLINNAGIMLVPYELTADGHESQWLEESAANGINSRIVNLSSSAHLGGILNFDDLEMKKEFVSSTAYANSKLAQVMFTKSLQRSFDARGAPLQISSVHPGVVNTDLFKDTYITRMFPWMPTLLFKSPAQGATPVLYAALAAEMEGKGGSYISNCAEYPVSDEAKNVEKQNKLFEVSCKDIGVNVFNP</sequence>
<comment type="similarity">
    <text evidence="2">Belongs to the short-chain dehydrogenases/reductases (SDR) family.</text>
</comment>
<evidence type="ECO:0000256" key="1">
    <source>
        <dbReference type="ARBA" id="ARBA00023002"/>
    </source>
</evidence>
<dbReference type="EMBL" id="CADEPI010000002">
    <property type="protein sequence ID" value="CAB3359999.1"/>
    <property type="molecule type" value="Genomic_DNA"/>
</dbReference>
<evidence type="ECO:0008006" key="6">
    <source>
        <dbReference type="Google" id="ProtNLM"/>
    </source>
</evidence>
<dbReference type="SUPFAM" id="SSF51735">
    <property type="entry name" value="NAD(P)-binding Rossmann-fold domains"/>
    <property type="match status" value="1"/>
</dbReference>
<dbReference type="InterPro" id="IPR036291">
    <property type="entry name" value="NAD(P)-bd_dom_sf"/>
</dbReference>
<dbReference type="PRINTS" id="PR00080">
    <property type="entry name" value="SDRFAMILY"/>
</dbReference>
<organism evidence="4 5">
    <name type="scientific">Cloeon dipterum</name>
    <dbReference type="NCBI Taxonomy" id="197152"/>
    <lineage>
        <taxon>Eukaryota</taxon>
        <taxon>Metazoa</taxon>
        <taxon>Ecdysozoa</taxon>
        <taxon>Arthropoda</taxon>
        <taxon>Hexapoda</taxon>
        <taxon>Insecta</taxon>
        <taxon>Pterygota</taxon>
        <taxon>Palaeoptera</taxon>
        <taxon>Ephemeroptera</taxon>
        <taxon>Pisciforma</taxon>
        <taxon>Baetidae</taxon>
        <taxon>Cloeon</taxon>
    </lineage>
</organism>
<dbReference type="PANTHER" id="PTHR43157">
    <property type="entry name" value="PHOSPHATIDYLINOSITOL-GLYCAN BIOSYNTHESIS CLASS F PROTEIN-RELATED"/>
    <property type="match status" value="1"/>
</dbReference>
<accession>A0A8S1BWA2</accession>
<dbReference type="Pfam" id="PF00106">
    <property type="entry name" value="adh_short"/>
    <property type="match status" value="1"/>
</dbReference>
<dbReference type="OrthoDB" id="191139at2759"/>
<dbReference type="InterPro" id="IPR002347">
    <property type="entry name" value="SDR_fam"/>
</dbReference>
<dbReference type="PRINTS" id="PR00081">
    <property type="entry name" value="GDHRDH"/>
</dbReference>
<protein>
    <recommendedName>
        <fullName evidence="6">Ketoreductase (KR) domain-containing protein</fullName>
    </recommendedName>
</protein>
<evidence type="ECO:0000313" key="5">
    <source>
        <dbReference type="Proteomes" id="UP000494165"/>
    </source>
</evidence>
<dbReference type="Gene3D" id="3.40.50.720">
    <property type="entry name" value="NAD(P)-binding Rossmann-like Domain"/>
    <property type="match status" value="1"/>
</dbReference>
<dbReference type="GO" id="GO:0016491">
    <property type="term" value="F:oxidoreductase activity"/>
    <property type="evidence" value="ECO:0007669"/>
    <property type="project" value="UniProtKB-KW"/>
</dbReference>
<name>A0A8S1BWA2_9INSE</name>
<dbReference type="PANTHER" id="PTHR43157:SF31">
    <property type="entry name" value="PHOSPHATIDYLINOSITOL-GLYCAN BIOSYNTHESIS CLASS F PROTEIN"/>
    <property type="match status" value="1"/>
</dbReference>
<evidence type="ECO:0000256" key="3">
    <source>
        <dbReference type="SAM" id="SignalP"/>
    </source>
</evidence>
<reference evidence="4 5" key="1">
    <citation type="submission" date="2020-04" db="EMBL/GenBank/DDBJ databases">
        <authorList>
            <person name="Alioto T."/>
            <person name="Alioto T."/>
            <person name="Gomez Garrido J."/>
        </authorList>
    </citation>
    <scope>NUCLEOTIDE SEQUENCE [LARGE SCALE GENOMIC DNA]</scope>
</reference>
<proteinExistence type="inferred from homology"/>